<dbReference type="EMBL" id="CP036289">
    <property type="protein sequence ID" value="QDU73899.1"/>
    <property type="molecule type" value="Genomic_DNA"/>
</dbReference>
<protein>
    <submittedName>
        <fullName evidence="3">PhoD-like phosphatase</fullName>
    </submittedName>
</protein>
<name>A0A518C3U4_9BACT</name>
<keyword evidence="1" id="KW-0732">Signal</keyword>
<dbReference type="SUPFAM" id="SSF56300">
    <property type="entry name" value="Metallo-dependent phosphatases"/>
    <property type="match status" value="1"/>
</dbReference>
<dbReference type="SUPFAM" id="SSF49265">
    <property type="entry name" value="Fibronectin type III"/>
    <property type="match status" value="1"/>
</dbReference>
<keyword evidence="4" id="KW-1185">Reference proteome</keyword>
<dbReference type="CDD" id="cd00063">
    <property type="entry name" value="FN3"/>
    <property type="match status" value="1"/>
</dbReference>
<dbReference type="PANTHER" id="PTHR43606">
    <property type="entry name" value="PHOSPHATASE, PUTATIVE (AFU_ORTHOLOGUE AFUA_6G08710)-RELATED"/>
    <property type="match status" value="1"/>
</dbReference>
<accession>A0A518C3U4</accession>
<evidence type="ECO:0000256" key="1">
    <source>
        <dbReference type="SAM" id="SignalP"/>
    </source>
</evidence>
<dbReference type="PANTHER" id="PTHR43606:SF1">
    <property type="entry name" value="PHOD-LIKE PHOSPHATASE METALLOPHOSPHATASE DOMAIN-CONTAINING PROTEIN"/>
    <property type="match status" value="1"/>
</dbReference>
<dbReference type="KEGG" id="bvo:Pan97_08990"/>
<dbReference type="Pfam" id="PF09423">
    <property type="entry name" value="PhoD"/>
    <property type="match status" value="1"/>
</dbReference>
<dbReference type="Gene3D" id="3.60.21.70">
    <property type="entry name" value="PhoD-like phosphatase"/>
    <property type="match status" value="1"/>
</dbReference>
<reference evidence="4" key="1">
    <citation type="submission" date="2019-02" db="EMBL/GenBank/DDBJ databases">
        <title>Deep-cultivation of Planctomycetes and their phenomic and genomic characterization uncovers novel biology.</title>
        <authorList>
            <person name="Wiegand S."/>
            <person name="Jogler M."/>
            <person name="Boedeker C."/>
            <person name="Pinto D."/>
            <person name="Vollmers J."/>
            <person name="Rivas-Marin E."/>
            <person name="Kohn T."/>
            <person name="Peeters S.H."/>
            <person name="Heuer A."/>
            <person name="Rast P."/>
            <person name="Oberbeckmann S."/>
            <person name="Bunk B."/>
            <person name="Jeske O."/>
            <person name="Meyerdierks A."/>
            <person name="Storesund J.E."/>
            <person name="Kallscheuer N."/>
            <person name="Luecker S."/>
            <person name="Lage O.M."/>
            <person name="Pohl T."/>
            <person name="Merkel B.J."/>
            <person name="Hornburger P."/>
            <person name="Mueller R.-W."/>
            <person name="Bruemmer F."/>
            <person name="Labrenz M."/>
            <person name="Spormann A.M."/>
            <person name="Op den Camp H."/>
            <person name="Overmann J."/>
            <person name="Amann R."/>
            <person name="Jetten M.S.M."/>
            <person name="Mascher T."/>
            <person name="Medema M.H."/>
            <person name="Devos D.P."/>
            <person name="Kaster A.-K."/>
            <person name="Ovreas L."/>
            <person name="Rohde M."/>
            <person name="Galperin M.Y."/>
            <person name="Jogler C."/>
        </authorList>
    </citation>
    <scope>NUCLEOTIDE SEQUENCE [LARGE SCALE GENOMIC DNA]</scope>
    <source>
        <strain evidence="4">Pan97</strain>
    </source>
</reference>
<dbReference type="InterPro" id="IPR013783">
    <property type="entry name" value="Ig-like_fold"/>
</dbReference>
<feature type="chain" id="PRO_5021767017" evidence="1">
    <location>
        <begin position="24"/>
        <end position="505"/>
    </location>
</feature>
<dbReference type="Gene3D" id="2.60.40.10">
    <property type="entry name" value="Immunoglobulins"/>
    <property type="match status" value="1"/>
</dbReference>
<dbReference type="InterPro" id="IPR052900">
    <property type="entry name" value="Phospholipid_Metab_Enz"/>
</dbReference>
<dbReference type="InterPro" id="IPR029052">
    <property type="entry name" value="Metallo-depent_PP-like"/>
</dbReference>
<evidence type="ECO:0000259" key="2">
    <source>
        <dbReference type="SMART" id="SM00060"/>
    </source>
</evidence>
<feature type="domain" description="Fibronectin type-III" evidence="2">
    <location>
        <begin position="25"/>
        <end position="180"/>
    </location>
</feature>
<dbReference type="Proteomes" id="UP000318626">
    <property type="component" value="Chromosome"/>
</dbReference>
<dbReference type="AlphaFoldDB" id="A0A518C3U4"/>
<organism evidence="3 4">
    <name type="scientific">Bremerella volcania</name>
    <dbReference type="NCBI Taxonomy" id="2527984"/>
    <lineage>
        <taxon>Bacteria</taxon>
        <taxon>Pseudomonadati</taxon>
        <taxon>Planctomycetota</taxon>
        <taxon>Planctomycetia</taxon>
        <taxon>Pirellulales</taxon>
        <taxon>Pirellulaceae</taxon>
        <taxon>Bremerella</taxon>
    </lineage>
</organism>
<dbReference type="SMART" id="SM00060">
    <property type="entry name" value="FN3"/>
    <property type="match status" value="1"/>
</dbReference>
<dbReference type="InterPro" id="IPR036116">
    <property type="entry name" value="FN3_sf"/>
</dbReference>
<dbReference type="InterPro" id="IPR003961">
    <property type="entry name" value="FN3_dom"/>
</dbReference>
<dbReference type="InterPro" id="IPR018946">
    <property type="entry name" value="PhoD-like_MPP"/>
</dbReference>
<sequence precursor="true">MGSLRIVAIAACILWANATIATAGPWQANGFKVGEVSATTAVVWTRLTKNQDRIDRPEVQPIIYYRNSKTGKLLLKPDDGREDWIVENVDNSVANKDTVYTPVPKYPEGESLETVDGAVPGAPGQVRVRYRAHGSQPWQETQWVTVGAEQDYTHSFRLKDLKPGTRYQVIVQSRLEEGHSGATLTGEFGTAPAASEERAVSFVVSTCQAYIHQDDREGGFKIYREMEKLHPDFFVQCGDFVYFDRMAKNLDLARWHFHRMFSLPFLRQFHQVVPCYYMKDDHDTWMDDCYPQMESVFMGTFTFEQGKQLFREQLPMSELPYRTFRWGKDLQIWLVEGREFRSNNKDPDGPHKTIWGAEQMAWFKQSVTESDATFKILMSPTPIVGPDRENKFDNHSNVNWKHEGDIVRQFIAQQKNMFVVCGDRHWQFASEDLETGIREFSCGPASDEHAGGWTNDMVRAEHHYLNVTGGFLGGFVEHQDGKPTLTFRYYDVAGKPLYEETFTAK</sequence>
<gene>
    <name evidence="3" type="ORF">Pan97_08990</name>
</gene>
<dbReference type="InterPro" id="IPR038607">
    <property type="entry name" value="PhoD-like_sf"/>
</dbReference>
<evidence type="ECO:0000313" key="4">
    <source>
        <dbReference type="Proteomes" id="UP000318626"/>
    </source>
</evidence>
<dbReference type="RefSeq" id="WP_196782278.1">
    <property type="nucleotide sequence ID" value="NZ_CP036289.1"/>
</dbReference>
<proteinExistence type="predicted"/>
<feature type="signal peptide" evidence="1">
    <location>
        <begin position="1"/>
        <end position="23"/>
    </location>
</feature>
<evidence type="ECO:0000313" key="3">
    <source>
        <dbReference type="EMBL" id="QDU73899.1"/>
    </source>
</evidence>